<evidence type="ECO:0000256" key="3">
    <source>
        <dbReference type="ARBA" id="ARBA00029447"/>
    </source>
</evidence>
<dbReference type="GO" id="GO:0016020">
    <property type="term" value="C:membrane"/>
    <property type="evidence" value="ECO:0007669"/>
    <property type="project" value="InterPro"/>
</dbReference>
<dbReference type="EMBL" id="MRUL01000001">
    <property type="protein sequence ID" value="OON41993.1"/>
    <property type="molecule type" value="Genomic_DNA"/>
</dbReference>
<evidence type="ECO:0000256" key="5">
    <source>
        <dbReference type="SAM" id="Phobius"/>
    </source>
</evidence>
<comment type="similarity">
    <text evidence="3">Belongs to the methyl-accepting chemotaxis (MCP) protein family.</text>
</comment>
<evidence type="ECO:0000256" key="4">
    <source>
        <dbReference type="PROSITE-ProRule" id="PRU00284"/>
    </source>
</evidence>
<dbReference type="GO" id="GO:0007165">
    <property type="term" value="P:signal transduction"/>
    <property type="evidence" value="ECO:0007669"/>
    <property type="project" value="UniProtKB-KW"/>
</dbReference>
<evidence type="ECO:0000256" key="2">
    <source>
        <dbReference type="ARBA" id="ARBA00023224"/>
    </source>
</evidence>
<organism evidence="7 8">
    <name type="scientific">Izhakiella australiensis</name>
    <dbReference type="NCBI Taxonomy" id="1926881"/>
    <lineage>
        <taxon>Bacteria</taxon>
        <taxon>Pseudomonadati</taxon>
        <taxon>Pseudomonadota</taxon>
        <taxon>Gammaproteobacteria</taxon>
        <taxon>Enterobacterales</taxon>
        <taxon>Erwiniaceae</taxon>
        <taxon>Izhakiella</taxon>
    </lineage>
</organism>
<reference evidence="7 8" key="1">
    <citation type="submission" date="2016-12" db="EMBL/GenBank/DDBJ databases">
        <title>Izhakiella australiana sp. nov. of genus Izhakiella isolated from Australian desert.</title>
        <authorList>
            <person name="Ji M."/>
        </authorList>
    </citation>
    <scope>NUCLEOTIDE SEQUENCE [LARGE SCALE GENOMIC DNA]</scope>
    <source>
        <strain evidence="7 8">D4N98</strain>
    </source>
</reference>
<feature type="transmembrane region" description="Helical" evidence="5">
    <location>
        <begin position="53"/>
        <end position="73"/>
    </location>
</feature>
<dbReference type="AlphaFoldDB" id="A0A1S8YTM7"/>
<dbReference type="RefSeq" id="WP_078001019.1">
    <property type="nucleotide sequence ID" value="NZ_MRUL01000001.1"/>
</dbReference>
<evidence type="ECO:0000313" key="7">
    <source>
        <dbReference type="EMBL" id="OON41993.1"/>
    </source>
</evidence>
<feature type="transmembrane region" description="Helical" evidence="5">
    <location>
        <begin position="123"/>
        <end position="140"/>
    </location>
</feature>
<comment type="caution">
    <text evidence="7">The sequence shown here is derived from an EMBL/GenBank/DDBJ whole genome shotgun (WGS) entry which is preliminary data.</text>
</comment>
<dbReference type="PROSITE" id="PS50111">
    <property type="entry name" value="CHEMOTAXIS_TRANSDUC_2"/>
    <property type="match status" value="1"/>
</dbReference>
<proteinExistence type="inferred from homology"/>
<dbReference type="PANTHER" id="PTHR43531:SF11">
    <property type="entry name" value="METHYL-ACCEPTING CHEMOTAXIS PROTEIN 3"/>
    <property type="match status" value="1"/>
</dbReference>
<dbReference type="InterPro" id="IPR004090">
    <property type="entry name" value="Chemotax_Me-accpt_rcpt"/>
</dbReference>
<keyword evidence="5" id="KW-1133">Transmembrane helix</keyword>
<accession>A0A1S8YTM7</accession>
<dbReference type="SMART" id="SM00283">
    <property type="entry name" value="MA"/>
    <property type="match status" value="1"/>
</dbReference>
<dbReference type="PRINTS" id="PR00260">
    <property type="entry name" value="CHEMTRNSDUCR"/>
</dbReference>
<feature type="transmembrane region" description="Helical" evidence="5">
    <location>
        <begin position="80"/>
        <end position="97"/>
    </location>
</feature>
<dbReference type="PANTHER" id="PTHR43531">
    <property type="entry name" value="PROTEIN ICFG"/>
    <property type="match status" value="1"/>
</dbReference>
<sequence length="483" mass="52392">MLGNVLIHRKNNSDAETSLIRIWQQADRLMLSICCALWFTVMLTGWLTDKFELALIAGGALTALACALRYLFWGSAVSRAGFAVVLIGFAGLLIQLGDGETEYHFSVFVLLSALLAYRDYLPILAGAATAALHHVLFNYLQQNDLFGVVVFVHSGWHMVFFHALFVVVQTVMLLWIARYMAADARAASEVAQLAGWINREPGHLTLVADNAASKTPFARTFSSTLGTMHGTLNQVNQSVISLLSEAESILQRNSALSRRTDEQARALADVASAMAQMNSAASHTSDKAQAASELASSARSVAAHGRENIDAAKQLMDRVGDDSRRVGSVLELIDGIAFQTNILALNASVEASRAGVHGRGFAVVATEVRTLAQRCEKASEDIRQLINAATESTQSGQRQVEDAGQTMYEVMNRIDALAQLVDELSQMSEQQSSSISQMKDSIASIDHSVQDNVEHVAQTLQVAQQQQSQVNALKQAISVFRIA</sequence>
<name>A0A1S8YTM7_9GAMM</name>
<keyword evidence="8" id="KW-1185">Reference proteome</keyword>
<protein>
    <submittedName>
        <fullName evidence="7">Methyl-accepting chemotaxis protein</fullName>
    </submittedName>
</protein>
<dbReference type="Pfam" id="PF00015">
    <property type="entry name" value="MCPsignal"/>
    <property type="match status" value="1"/>
</dbReference>
<feature type="transmembrane region" description="Helical" evidence="5">
    <location>
        <begin position="29"/>
        <end position="47"/>
    </location>
</feature>
<gene>
    <name evidence="7" type="ORF">BTJ39_02215</name>
</gene>
<evidence type="ECO:0000256" key="1">
    <source>
        <dbReference type="ARBA" id="ARBA00022500"/>
    </source>
</evidence>
<evidence type="ECO:0000313" key="8">
    <source>
        <dbReference type="Proteomes" id="UP000190667"/>
    </source>
</evidence>
<dbReference type="GO" id="GO:0006935">
    <property type="term" value="P:chemotaxis"/>
    <property type="evidence" value="ECO:0007669"/>
    <property type="project" value="UniProtKB-KW"/>
</dbReference>
<keyword evidence="2 4" id="KW-0807">Transducer</keyword>
<evidence type="ECO:0000259" key="6">
    <source>
        <dbReference type="PROSITE" id="PS50111"/>
    </source>
</evidence>
<keyword evidence="5" id="KW-0812">Transmembrane</keyword>
<dbReference type="STRING" id="1926881.BTJ39_02215"/>
<dbReference type="InterPro" id="IPR004089">
    <property type="entry name" value="MCPsignal_dom"/>
</dbReference>
<keyword evidence="1" id="KW-0145">Chemotaxis</keyword>
<dbReference type="Gene3D" id="1.10.287.950">
    <property type="entry name" value="Methyl-accepting chemotaxis protein"/>
    <property type="match status" value="1"/>
</dbReference>
<dbReference type="SUPFAM" id="SSF58104">
    <property type="entry name" value="Methyl-accepting chemotaxis protein (MCP) signaling domain"/>
    <property type="match status" value="1"/>
</dbReference>
<keyword evidence="5" id="KW-0472">Membrane</keyword>
<dbReference type="Proteomes" id="UP000190667">
    <property type="component" value="Unassembled WGS sequence"/>
</dbReference>
<feature type="transmembrane region" description="Helical" evidence="5">
    <location>
        <begin position="160"/>
        <end position="177"/>
    </location>
</feature>
<feature type="domain" description="Methyl-accepting transducer" evidence="6">
    <location>
        <begin position="238"/>
        <end position="467"/>
    </location>
</feature>
<dbReference type="GO" id="GO:0004888">
    <property type="term" value="F:transmembrane signaling receptor activity"/>
    <property type="evidence" value="ECO:0007669"/>
    <property type="project" value="InterPro"/>
</dbReference>
<dbReference type="InterPro" id="IPR051310">
    <property type="entry name" value="MCP_chemotaxis"/>
</dbReference>
<dbReference type="OrthoDB" id="2489132at2"/>